<evidence type="ECO:0000313" key="4">
    <source>
        <dbReference type="EMBL" id="KAF2478860.1"/>
    </source>
</evidence>
<dbReference type="GeneID" id="54475957"/>
<feature type="compositionally biased region" description="Basic and acidic residues" evidence="1">
    <location>
        <begin position="25"/>
        <end position="53"/>
    </location>
</feature>
<feature type="region of interest" description="Disordered" evidence="1">
    <location>
        <begin position="89"/>
        <end position="133"/>
    </location>
</feature>
<proteinExistence type="predicted"/>
<dbReference type="NCBIfam" id="NF033635">
    <property type="entry name" value="SLATT_fungal"/>
    <property type="match status" value="1"/>
</dbReference>
<feature type="domain" description="SMODS and SLOG-associating 2TM effector" evidence="3">
    <location>
        <begin position="187"/>
        <end position="304"/>
    </location>
</feature>
<name>A0A6A6PFV7_9PEZI</name>
<protein>
    <recommendedName>
        <fullName evidence="3">SMODS and SLOG-associating 2TM effector domain-containing protein</fullName>
    </recommendedName>
</protein>
<evidence type="ECO:0000256" key="2">
    <source>
        <dbReference type="SAM" id="Phobius"/>
    </source>
</evidence>
<dbReference type="PANTHER" id="PTHR38793">
    <property type="entry name" value="SLATT_FUNGAL DOMAIN-CONTAINING PROTEIN-RELATED"/>
    <property type="match status" value="1"/>
</dbReference>
<dbReference type="Proteomes" id="UP000799767">
    <property type="component" value="Unassembled WGS sequence"/>
</dbReference>
<evidence type="ECO:0000313" key="5">
    <source>
        <dbReference type="Proteomes" id="UP000799767"/>
    </source>
</evidence>
<evidence type="ECO:0000259" key="3">
    <source>
        <dbReference type="Pfam" id="PF18142"/>
    </source>
</evidence>
<keyword evidence="2" id="KW-1133">Transmembrane helix</keyword>
<dbReference type="EMBL" id="MU001643">
    <property type="protein sequence ID" value="KAF2478860.1"/>
    <property type="molecule type" value="Genomic_DNA"/>
</dbReference>
<dbReference type="OrthoDB" id="4472872at2759"/>
<dbReference type="PANTHER" id="PTHR38793:SF3">
    <property type="entry name" value="SMODS AND SLOG-ASSOCIATING 2TM EFFECTOR DOMAIN-CONTAINING PROTEIN"/>
    <property type="match status" value="1"/>
</dbReference>
<dbReference type="Pfam" id="PF18142">
    <property type="entry name" value="SLATT_fungal"/>
    <property type="match status" value="1"/>
</dbReference>
<sequence>MHELPKTLTESLRSFRGSVYGSRRRSGDADADLEKRGVEEENYGDRQFERALNETDASSAHHSPPISSYHLPAQYQDHDLEKQHPALPAQHAAHQNPPSGLPKHAPSTHSTPSSPREGVRETAGHGTTTYHHGLTIQDLDPAGERLAQNLTPLSVEDFCSLMGLGIPANPFQALNSVLLPDGLYAQIQDDERKKSRQFRAFDYATYALLIVQLMISAVFIILGALPHVDTHITIAILGAVATVIAGSLALMKGQGLPNRLRQTRDGLKNVLFAAEELYWDVRAGKPVLYKDIKKIREDYIKVLKEERANHPDAWTTGGEATTLEHFGAMKGTKG</sequence>
<keyword evidence="5" id="KW-1185">Reference proteome</keyword>
<keyword evidence="2" id="KW-0472">Membrane</keyword>
<gene>
    <name evidence="4" type="ORF">BDY17DRAFT_305952</name>
</gene>
<feature type="compositionally biased region" description="Low complexity" evidence="1">
    <location>
        <begin position="57"/>
        <end position="68"/>
    </location>
</feature>
<feature type="compositionally biased region" description="Low complexity" evidence="1">
    <location>
        <begin position="124"/>
        <end position="133"/>
    </location>
</feature>
<reference evidence="4" key="1">
    <citation type="journal article" date="2020" name="Stud. Mycol.">
        <title>101 Dothideomycetes genomes: a test case for predicting lifestyles and emergence of pathogens.</title>
        <authorList>
            <person name="Haridas S."/>
            <person name="Albert R."/>
            <person name="Binder M."/>
            <person name="Bloem J."/>
            <person name="Labutti K."/>
            <person name="Salamov A."/>
            <person name="Andreopoulos B."/>
            <person name="Baker S."/>
            <person name="Barry K."/>
            <person name="Bills G."/>
            <person name="Bluhm B."/>
            <person name="Cannon C."/>
            <person name="Castanera R."/>
            <person name="Culley D."/>
            <person name="Daum C."/>
            <person name="Ezra D."/>
            <person name="Gonzalez J."/>
            <person name="Henrissat B."/>
            <person name="Kuo A."/>
            <person name="Liang C."/>
            <person name="Lipzen A."/>
            <person name="Lutzoni F."/>
            <person name="Magnuson J."/>
            <person name="Mondo S."/>
            <person name="Nolan M."/>
            <person name="Ohm R."/>
            <person name="Pangilinan J."/>
            <person name="Park H.-J."/>
            <person name="Ramirez L."/>
            <person name="Alfaro M."/>
            <person name="Sun H."/>
            <person name="Tritt A."/>
            <person name="Yoshinaga Y."/>
            <person name="Zwiers L.-H."/>
            <person name="Turgeon B."/>
            <person name="Goodwin S."/>
            <person name="Spatafora J."/>
            <person name="Crous P."/>
            <person name="Grigoriev I."/>
        </authorList>
    </citation>
    <scope>NUCLEOTIDE SEQUENCE</scope>
    <source>
        <strain evidence="4">CBS 113389</strain>
    </source>
</reference>
<feature type="region of interest" description="Disordered" evidence="1">
    <location>
        <begin position="1"/>
        <end position="70"/>
    </location>
</feature>
<dbReference type="AlphaFoldDB" id="A0A6A6PFV7"/>
<feature type="transmembrane region" description="Helical" evidence="2">
    <location>
        <begin position="203"/>
        <end position="225"/>
    </location>
</feature>
<dbReference type="RefSeq" id="XP_033585430.1">
    <property type="nucleotide sequence ID" value="XM_033734955.1"/>
</dbReference>
<organism evidence="4 5">
    <name type="scientific">Neohortaea acidophila</name>
    <dbReference type="NCBI Taxonomy" id="245834"/>
    <lineage>
        <taxon>Eukaryota</taxon>
        <taxon>Fungi</taxon>
        <taxon>Dikarya</taxon>
        <taxon>Ascomycota</taxon>
        <taxon>Pezizomycotina</taxon>
        <taxon>Dothideomycetes</taxon>
        <taxon>Dothideomycetidae</taxon>
        <taxon>Mycosphaerellales</taxon>
        <taxon>Teratosphaeriaceae</taxon>
        <taxon>Neohortaea</taxon>
    </lineage>
</organism>
<keyword evidence="2" id="KW-0812">Transmembrane</keyword>
<feature type="transmembrane region" description="Helical" evidence="2">
    <location>
        <begin position="231"/>
        <end position="251"/>
    </location>
</feature>
<accession>A0A6A6PFV7</accession>
<dbReference type="InterPro" id="IPR041622">
    <property type="entry name" value="SLATT_fungi"/>
</dbReference>
<feature type="compositionally biased region" description="Low complexity" evidence="1">
    <location>
        <begin position="89"/>
        <end position="115"/>
    </location>
</feature>
<evidence type="ECO:0000256" key="1">
    <source>
        <dbReference type="SAM" id="MobiDB-lite"/>
    </source>
</evidence>